<dbReference type="Pfam" id="PF24312">
    <property type="entry name" value="Ig-like_POM152"/>
    <property type="match status" value="1"/>
</dbReference>
<dbReference type="InterPro" id="IPR013783">
    <property type="entry name" value="Ig-like_fold"/>
</dbReference>
<dbReference type="AlphaFoldDB" id="A0A937F535"/>
<evidence type="ECO:0000259" key="2">
    <source>
        <dbReference type="PROSITE" id="PS50093"/>
    </source>
</evidence>
<dbReference type="InterPro" id="IPR000601">
    <property type="entry name" value="PKD_dom"/>
</dbReference>
<dbReference type="EMBL" id="JAESIY010000005">
    <property type="protein sequence ID" value="MBL3656541.1"/>
    <property type="molecule type" value="Genomic_DNA"/>
</dbReference>
<feature type="domain" description="PKD" evidence="2">
    <location>
        <begin position="505"/>
        <end position="551"/>
    </location>
</feature>
<comment type="caution">
    <text evidence="3">The sequence shown here is derived from an EMBL/GenBank/DDBJ whole genome shotgun (WGS) entry which is preliminary data.</text>
</comment>
<gene>
    <name evidence="3" type="ORF">JL102_10390</name>
</gene>
<dbReference type="SUPFAM" id="SSF49299">
    <property type="entry name" value="PKD domain"/>
    <property type="match status" value="1"/>
</dbReference>
<keyword evidence="1" id="KW-0732">Signal</keyword>
<dbReference type="CDD" id="cd00146">
    <property type="entry name" value="PKD"/>
    <property type="match status" value="1"/>
</dbReference>
<dbReference type="RefSeq" id="WP_202244331.1">
    <property type="nucleotide sequence ID" value="NZ_JAESIY010000005.1"/>
</dbReference>
<name>A0A937F535_9BACT</name>
<organism evidence="3 4">
    <name type="scientific">Fulvivirga sediminis</name>
    <dbReference type="NCBI Taxonomy" id="2803949"/>
    <lineage>
        <taxon>Bacteria</taxon>
        <taxon>Pseudomonadati</taxon>
        <taxon>Bacteroidota</taxon>
        <taxon>Cytophagia</taxon>
        <taxon>Cytophagales</taxon>
        <taxon>Fulvivirgaceae</taxon>
        <taxon>Fulvivirga</taxon>
    </lineage>
</organism>
<dbReference type="InterPro" id="IPR056541">
    <property type="entry name" value="Ig-like_POM152"/>
</dbReference>
<evidence type="ECO:0000256" key="1">
    <source>
        <dbReference type="SAM" id="SignalP"/>
    </source>
</evidence>
<sequence>MKIQLRLLRIFAFCIFVSSTIMLKAQTPDPTKMLSCGEINIGDKLYSASSFEGSDNYTLAISDLFYQLPAGTVTNFSFIEGQLLIKGNQGFLYGRLKLSKNGYGVNPVGSEWHMVLQLDATTHNTPNASLGQPKSVTDQWQYFQLNTTESKLYNKNRPTEPITFQNLATDFIVQVGKGANNQNANIFGASSNFDWLYASSGGSGKLAITANSICPELNASIAGTATTCPGESTTLSIGLEGKAPWEVIYKINSVTHTETVTSSPYTFKVTETGQYSLVSVLDDNGFYAKVSGSATVNNYTLPNVSTLPTTKTICSGTDATISISFSGTAPYSLTYNDGGSNKTFTSNSTTANLILPVGSYHFTAVGDDNCSKAIDYTVEVKKEDPLSIAINTPDAFCYNNGKVSLTLTGTGTANTANWSKIGGAGLLEVNGISATYTPAKEDEGKEITFNVEAANGCTPKATATKTVKIYNAVAGFTVSPEPVEGLYIPGIEYTFKANDQGQANYTWDFGNSNNSNEPVVTYTYSEKGEYNVVLDVKNEVCTATESMLIKVRSGNVLYIPNVFSPNASNPENQVVKVYGENILDKNFTFQIYNRWGSVVYRTNNLTEAQATGWKGSSKGEEQENNVFTYIVRGQFENGESFEKTGTITLAK</sequence>
<dbReference type="Gene3D" id="2.60.40.10">
    <property type="entry name" value="Immunoglobulins"/>
    <property type="match status" value="1"/>
</dbReference>
<protein>
    <submittedName>
        <fullName evidence="3">Gliding motility-associated C-terminal domain-containing protein</fullName>
    </submittedName>
</protein>
<feature type="signal peptide" evidence="1">
    <location>
        <begin position="1"/>
        <end position="24"/>
    </location>
</feature>
<evidence type="ECO:0000313" key="3">
    <source>
        <dbReference type="EMBL" id="MBL3656541.1"/>
    </source>
</evidence>
<dbReference type="InterPro" id="IPR022409">
    <property type="entry name" value="PKD/Chitinase_dom"/>
</dbReference>
<reference evidence="3" key="1">
    <citation type="submission" date="2021-01" db="EMBL/GenBank/DDBJ databases">
        <title>Fulvivirga kasyanovii gen. nov., sp nov., a novel member of the phylum Bacteroidetes isolated from seawater in a mussel farm.</title>
        <authorList>
            <person name="Zhao L.-H."/>
            <person name="Wang Z.-J."/>
        </authorList>
    </citation>
    <scope>NUCLEOTIDE SEQUENCE</scope>
    <source>
        <strain evidence="3">2943</strain>
    </source>
</reference>
<dbReference type="SMART" id="SM00089">
    <property type="entry name" value="PKD"/>
    <property type="match status" value="1"/>
</dbReference>
<keyword evidence="4" id="KW-1185">Reference proteome</keyword>
<accession>A0A937F535</accession>
<proteinExistence type="predicted"/>
<feature type="chain" id="PRO_5037552787" evidence="1">
    <location>
        <begin position="25"/>
        <end position="651"/>
    </location>
</feature>
<dbReference type="Pfam" id="PF13585">
    <property type="entry name" value="CHU_C"/>
    <property type="match status" value="1"/>
</dbReference>
<evidence type="ECO:0000313" key="4">
    <source>
        <dbReference type="Proteomes" id="UP000659388"/>
    </source>
</evidence>
<dbReference type="Proteomes" id="UP000659388">
    <property type="component" value="Unassembled WGS sequence"/>
</dbReference>
<dbReference type="Pfam" id="PF00801">
    <property type="entry name" value="PKD"/>
    <property type="match status" value="1"/>
</dbReference>
<dbReference type="PROSITE" id="PS50093">
    <property type="entry name" value="PKD"/>
    <property type="match status" value="1"/>
</dbReference>
<dbReference type="InterPro" id="IPR035986">
    <property type="entry name" value="PKD_dom_sf"/>
</dbReference>